<keyword evidence="3" id="KW-1185">Reference proteome</keyword>
<feature type="signal peptide" evidence="1">
    <location>
        <begin position="1"/>
        <end position="19"/>
    </location>
</feature>
<dbReference type="InterPro" id="IPR035992">
    <property type="entry name" value="Ricin_B-like_lectins"/>
</dbReference>
<dbReference type="Proteomes" id="UP000827549">
    <property type="component" value="Chromosome 2"/>
</dbReference>
<dbReference type="RefSeq" id="XP_062625022.1">
    <property type="nucleotide sequence ID" value="XM_062769038.1"/>
</dbReference>
<dbReference type="CDD" id="cd00161">
    <property type="entry name" value="beta-trefoil_Ricin-like"/>
    <property type="match status" value="1"/>
</dbReference>
<evidence type="ECO:0008006" key="4">
    <source>
        <dbReference type="Google" id="ProtNLM"/>
    </source>
</evidence>
<reference evidence="2" key="1">
    <citation type="submission" date="2023-10" db="EMBL/GenBank/DDBJ databases">
        <authorList>
            <person name="Noh H."/>
        </authorList>
    </citation>
    <scope>NUCLEOTIDE SEQUENCE</scope>
    <source>
        <strain evidence="2">DUCC4014</strain>
    </source>
</reference>
<name>A0AAF1BIP9_9TREE</name>
<dbReference type="EMBL" id="CP086715">
    <property type="protein sequence ID" value="WOO78990.1"/>
    <property type="molecule type" value="Genomic_DNA"/>
</dbReference>
<organism evidence="2 3">
    <name type="scientific">Vanrija pseudolonga</name>
    <dbReference type="NCBI Taxonomy" id="143232"/>
    <lineage>
        <taxon>Eukaryota</taxon>
        <taxon>Fungi</taxon>
        <taxon>Dikarya</taxon>
        <taxon>Basidiomycota</taxon>
        <taxon>Agaricomycotina</taxon>
        <taxon>Tremellomycetes</taxon>
        <taxon>Trichosporonales</taxon>
        <taxon>Trichosporonaceae</taxon>
        <taxon>Vanrija</taxon>
    </lineage>
</organism>
<accession>A0AAF1BIP9</accession>
<sequence>MFALKTAIISLLAATTALAAPAPVERAGAPEIYSHFQTINGGNFCLDLRDGVVANGTAAQLWECVYPNDNQLFTQGTGSAIHSTKSWWFVLDAGLNPQNGSKVHFWQYYYWNPSPNILPQQNWEWVQTRWGPYNYLKLKDYGACWTEEDGIAPHEQWLTRSDLCLDVTDGGFYNGNQLQVWKCTQGPNQLFKSVALEQAGKPLTPPQQ</sequence>
<evidence type="ECO:0000313" key="3">
    <source>
        <dbReference type="Proteomes" id="UP000827549"/>
    </source>
</evidence>
<evidence type="ECO:0000256" key="1">
    <source>
        <dbReference type="SAM" id="SignalP"/>
    </source>
</evidence>
<dbReference type="SUPFAM" id="SSF50370">
    <property type="entry name" value="Ricin B-like lectins"/>
    <property type="match status" value="1"/>
</dbReference>
<feature type="chain" id="PRO_5042023090" description="Ricin B lectin domain-containing protein" evidence="1">
    <location>
        <begin position="20"/>
        <end position="208"/>
    </location>
</feature>
<dbReference type="AlphaFoldDB" id="A0AAF1BIP9"/>
<evidence type="ECO:0000313" key="2">
    <source>
        <dbReference type="EMBL" id="WOO78990.1"/>
    </source>
</evidence>
<dbReference type="Gene3D" id="2.80.10.50">
    <property type="match status" value="2"/>
</dbReference>
<gene>
    <name evidence="2" type="ORF">LOC62_02G002526</name>
</gene>
<proteinExistence type="predicted"/>
<dbReference type="GeneID" id="87805773"/>
<protein>
    <recommendedName>
        <fullName evidence="4">Ricin B lectin domain-containing protein</fullName>
    </recommendedName>
</protein>
<keyword evidence="1" id="KW-0732">Signal</keyword>